<dbReference type="PANTHER" id="PTHR32305:SF15">
    <property type="entry name" value="PROTEIN RHSA-RELATED"/>
    <property type="match status" value="1"/>
</dbReference>
<keyword evidence="3" id="KW-1185">Reference proteome</keyword>
<dbReference type="NCBIfam" id="TIGR03696">
    <property type="entry name" value="Rhs_assc_core"/>
    <property type="match status" value="1"/>
</dbReference>
<evidence type="ECO:0000256" key="1">
    <source>
        <dbReference type="SAM" id="MobiDB-lite"/>
    </source>
</evidence>
<protein>
    <submittedName>
        <fullName evidence="2">RHS repeat-associated core domain-containing protein</fullName>
    </submittedName>
</protein>
<name>A0ABY6CRJ4_9BACT</name>
<dbReference type="EMBL" id="CP106679">
    <property type="protein sequence ID" value="UXP33108.1"/>
    <property type="molecule type" value="Genomic_DNA"/>
</dbReference>
<dbReference type="Proteomes" id="UP001065174">
    <property type="component" value="Chromosome"/>
</dbReference>
<proteinExistence type="predicted"/>
<accession>A0ABY6CRJ4</accession>
<feature type="compositionally biased region" description="Basic and acidic residues" evidence="1">
    <location>
        <begin position="209"/>
        <end position="222"/>
    </location>
</feature>
<organism evidence="2 3">
    <name type="scientific">Reichenbachiella agarivorans</name>
    <dbReference type="NCBI Taxonomy" id="2979464"/>
    <lineage>
        <taxon>Bacteria</taxon>
        <taxon>Pseudomonadati</taxon>
        <taxon>Bacteroidota</taxon>
        <taxon>Cytophagia</taxon>
        <taxon>Cytophagales</taxon>
        <taxon>Reichenbachiellaceae</taxon>
        <taxon>Reichenbachiella</taxon>
    </lineage>
</organism>
<dbReference type="PANTHER" id="PTHR32305">
    <property type="match status" value="1"/>
</dbReference>
<dbReference type="InterPro" id="IPR022385">
    <property type="entry name" value="Rhs_assc_core"/>
</dbReference>
<dbReference type="Gene3D" id="2.180.10.10">
    <property type="entry name" value="RHS repeat-associated core"/>
    <property type="match status" value="1"/>
</dbReference>
<feature type="region of interest" description="Disordered" evidence="1">
    <location>
        <begin position="209"/>
        <end position="232"/>
    </location>
</feature>
<reference evidence="2" key="1">
    <citation type="submission" date="2022-09" db="EMBL/GenBank/DDBJ databases">
        <title>Comparative genomics and taxonomic characterization of three novel marine species of genus Reichenbachiella exhibiting antioxidant and polysaccharide degradation activities.</title>
        <authorList>
            <person name="Muhammad N."/>
            <person name="Lee Y.-J."/>
            <person name="Ko J."/>
            <person name="Kim S.-G."/>
        </authorList>
    </citation>
    <scope>NUCLEOTIDE SEQUENCE</scope>
    <source>
        <strain evidence="2">BKB1-1</strain>
    </source>
</reference>
<dbReference type="RefSeq" id="WP_262310537.1">
    <property type="nucleotide sequence ID" value="NZ_CP106679.1"/>
</dbReference>
<sequence length="340" mass="38718">MTEAAAEDGTDVDHEHLSHSITIAEAGYVYIYLSNENGTTDPIDVFFDDFKVVQQHTPIVQKDDYYPFGLTFNSYSSGIENLFKFNGKEELEETGWYDYGARMLDPSLARWFNIDPLADRYKNLSPYNYVANNPLKYVDPDGKEIRFADNKSTNLLFKMRVVANMAASFVLSKKARSNIKTLMGKDANLHVIQNNSGRKSKVVPAGLEKWENDRPEPPKVEFNENGDMVFPEGDGQKEIDEWRGNKPANNHNNGEGDGTLIRLDLDQMKDFQKKGDIINVGTGIDHEISHAVAIEKGKAGKTAPEEEQRAVNETDVIRTEKNRFRIFNKIEKRDTYDRTY</sequence>
<evidence type="ECO:0000313" key="3">
    <source>
        <dbReference type="Proteomes" id="UP001065174"/>
    </source>
</evidence>
<evidence type="ECO:0000313" key="2">
    <source>
        <dbReference type="EMBL" id="UXP33108.1"/>
    </source>
</evidence>
<gene>
    <name evidence="2" type="ORF">N6H18_03965</name>
</gene>
<dbReference type="InterPro" id="IPR050708">
    <property type="entry name" value="T6SS_VgrG/RHS"/>
</dbReference>